<evidence type="ECO:0000313" key="1">
    <source>
        <dbReference type="EMBL" id="MCS0594934.1"/>
    </source>
</evidence>
<sequence>MIKRYTITLGAGTTAGGKVISASHLDTIDGVGVALEGDRVQCPGCDSEGVIALDGPRLPERYEGREVALGDDLCLCGCSPPPRLVAIQTLACQVLSAD</sequence>
<accession>A0ABT2AFC5</accession>
<dbReference type="Proteomes" id="UP001206572">
    <property type="component" value="Unassembled WGS sequence"/>
</dbReference>
<dbReference type="RefSeq" id="WP_258826020.1">
    <property type="nucleotide sequence ID" value="NZ_JANUHA010000001.1"/>
</dbReference>
<reference evidence="1 2" key="1">
    <citation type="submission" date="2022-08" db="EMBL/GenBank/DDBJ databases">
        <title>Reclassification of Massilia species as members of the genera Telluria, Duganella, Pseudoduganella, Mokoshia gen. nov. and Zemynaea gen. nov. using orthogonal and non-orthogonal genome-based approaches.</title>
        <authorList>
            <person name="Bowman J.P."/>
        </authorList>
    </citation>
    <scope>NUCLEOTIDE SEQUENCE [LARGE SCALE GENOMIC DNA]</scope>
    <source>
        <strain evidence="1 2">JCM 31661</strain>
    </source>
</reference>
<dbReference type="InterPro" id="IPR008727">
    <property type="entry name" value="PAAR_motif"/>
</dbReference>
<protein>
    <submittedName>
        <fullName evidence="1">PAAR domain-containing protein</fullName>
    </submittedName>
</protein>
<dbReference type="CDD" id="cd14744">
    <property type="entry name" value="PAAR_CT_2"/>
    <property type="match status" value="1"/>
</dbReference>
<comment type="caution">
    <text evidence="1">The sequence shown here is derived from an EMBL/GenBank/DDBJ whole genome shotgun (WGS) entry which is preliminary data.</text>
</comment>
<dbReference type="Pfam" id="PF05488">
    <property type="entry name" value="PAAR_motif"/>
    <property type="match status" value="1"/>
</dbReference>
<evidence type="ECO:0000313" key="2">
    <source>
        <dbReference type="Proteomes" id="UP001206572"/>
    </source>
</evidence>
<organism evidence="1 2">
    <name type="scientific">Massilia agri</name>
    <dbReference type="NCBI Taxonomy" id="1886785"/>
    <lineage>
        <taxon>Bacteria</taxon>
        <taxon>Pseudomonadati</taxon>
        <taxon>Pseudomonadota</taxon>
        <taxon>Betaproteobacteria</taxon>
        <taxon>Burkholderiales</taxon>
        <taxon>Oxalobacteraceae</taxon>
        <taxon>Telluria group</taxon>
        <taxon>Massilia</taxon>
    </lineage>
</organism>
<proteinExistence type="predicted"/>
<keyword evidence="2" id="KW-1185">Reference proteome</keyword>
<name>A0ABT2AFC5_9BURK</name>
<dbReference type="EMBL" id="JANUHA010000001">
    <property type="protein sequence ID" value="MCS0594934.1"/>
    <property type="molecule type" value="Genomic_DNA"/>
</dbReference>
<gene>
    <name evidence="1" type="ORF">NX780_01080</name>
</gene>